<dbReference type="AlphaFoldDB" id="A0A6D2ITL1"/>
<name>A0A6D2ITL1_9BRAS</name>
<dbReference type="Proteomes" id="UP000467841">
    <property type="component" value="Unassembled WGS sequence"/>
</dbReference>
<comment type="caution">
    <text evidence="2">The sequence shown here is derived from an EMBL/GenBank/DDBJ whole genome shotgun (WGS) entry which is preliminary data.</text>
</comment>
<protein>
    <recommendedName>
        <fullName evidence="4">Late embryogenesis abundant protein LEA-2 subgroup domain-containing protein</fullName>
    </recommendedName>
</protein>
<evidence type="ECO:0000313" key="2">
    <source>
        <dbReference type="EMBL" id="CAA7031853.1"/>
    </source>
</evidence>
<dbReference type="InterPro" id="IPR009544">
    <property type="entry name" value="DUF1163"/>
</dbReference>
<evidence type="ECO:0000256" key="1">
    <source>
        <dbReference type="SAM" id="Phobius"/>
    </source>
</evidence>
<dbReference type="Pfam" id="PF06651">
    <property type="entry name" value="DUF1163"/>
    <property type="match status" value="1"/>
</dbReference>
<sequence length="212" mass="23924">MGIEGLAPDNTSRWDVKKKKKFLIFVLVMVGIIALSVFGYVEVGKQTEREKKEAENYVPEITIPSTDFTVLNVTESRLDVKWDLLIRLPWDLPGYFMCLKGDSQVFILYKGVTIANSTIESYTLIPRWAQQLTVSAVASEGDMDGLVVKDFMKDVKQSGEIRFGSRLILPDCRQGTNGKMNYACDEATLQFEPGSQRKATSFGEQPTCRYVR</sequence>
<accession>A0A6D2ITL1</accession>
<dbReference type="EMBL" id="CACVBM020001113">
    <property type="protein sequence ID" value="CAA7031853.1"/>
    <property type="molecule type" value="Genomic_DNA"/>
</dbReference>
<gene>
    <name evidence="2" type="ORF">MERR_LOCUS19088</name>
</gene>
<keyword evidence="1" id="KW-0472">Membrane</keyword>
<keyword evidence="1" id="KW-0812">Transmembrane</keyword>
<evidence type="ECO:0000313" key="3">
    <source>
        <dbReference type="Proteomes" id="UP000467841"/>
    </source>
</evidence>
<organism evidence="2 3">
    <name type="scientific">Microthlaspi erraticum</name>
    <dbReference type="NCBI Taxonomy" id="1685480"/>
    <lineage>
        <taxon>Eukaryota</taxon>
        <taxon>Viridiplantae</taxon>
        <taxon>Streptophyta</taxon>
        <taxon>Embryophyta</taxon>
        <taxon>Tracheophyta</taxon>
        <taxon>Spermatophyta</taxon>
        <taxon>Magnoliopsida</taxon>
        <taxon>eudicotyledons</taxon>
        <taxon>Gunneridae</taxon>
        <taxon>Pentapetalae</taxon>
        <taxon>rosids</taxon>
        <taxon>malvids</taxon>
        <taxon>Brassicales</taxon>
        <taxon>Brassicaceae</taxon>
        <taxon>Coluteocarpeae</taxon>
        <taxon>Microthlaspi</taxon>
    </lineage>
</organism>
<keyword evidence="3" id="KW-1185">Reference proteome</keyword>
<evidence type="ECO:0008006" key="4">
    <source>
        <dbReference type="Google" id="ProtNLM"/>
    </source>
</evidence>
<dbReference type="OrthoDB" id="1069926at2759"/>
<dbReference type="PANTHER" id="PTHR31125">
    <property type="entry name" value="F20P5.22 PROTEIN-RELATED"/>
    <property type="match status" value="1"/>
</dbReference>
<keyword evidence="1" id="KW-1133">Transmembrane helix</keyword>
<dbReference type="PANTHER" id="PTHR31125:SF7">
    <property type="entry name" value="F20P5.24 PROTEIN-RELATED"/>
    <property type="match status" value="1"/>
</dbReference>
<reference evidence="2" key="1">
    <citation type="submission" date="2020-01" db="EMBL/GenBank/DDBJ databases">
        <authorList>
            <person name="Mishra B."/>
        </authorList>
    </citation>
    <scope>NUCLEOTIDE SEQUENCE [LARGE SCALE GENOMIC DNA]</scope>
</reference>
<feature type="transmembrane region" description="Helical" evidence="1">
    <location>
        <begin position="22"/>
        <end position="41"/>
    </location>
</feature>
<proteinExistence type="predicted"/>